<organism evidence="1 2">
    <name type="scientific">Hymenobacter properus</name>
    <dbReference type="NCBI Taxonomy" id="2791026"/>
    <lineage>
        <taxon>Bacteria</taxon>
        <taxon>Pseudomonadati</taxon>
        <taxon>Bacteroidota</taxon>
        <taxon>Cytophagia</taxon>
        <taxon>Cytophagales</taxon>
        <taxon>Hymenobacteraceae</taxon>
        <taxon>Hymenobacter</taxon>
    </lineage>
</organism>
<dbReference type="RefSeq" id="WP_196285754.1">
    <property type="nucleotide sequence ID" value="NZ_JADQDP010000002.1"/>
</dbReference>
<reference evidence="1 2" key="1">
    <citation type="submission" date="2020-11" db="EMBL/GenBank/DDBJ databases">
        <authorList>
            <person name="Kim M.K."/>
        </authorList>
    </citation>
    <scope>NUCLEOTIDE SEQUENCE [LARGE SCALE GENOMIC DNA]</scope>
    <source>
        <strain evidence="1 2">BT439</strain>
    </source>
</reference>
<gene>
    <name evidence="1" type="ORF">I2I01_07055</name>
</gene>
<evidence type="ECO:0000313" key="1">
    <source>
        <dbReference type="EMBL" id="MBF9141386.1"/>
    </source>
</evidence>
<protein>
    <submittedName>
        <fullName evidence="1">Uncharacterized protein</fullName>
    </submittedName>
</protein>
<dbReference type="Proteomes" id="UP000645610">
    <property type="component" value="Unassembled WGS sequence"/>
</dbReference>
<comment type="caution">
    <text evidence="1">The sequence shown here is derived from an EMBL/GenBank/DDBJ whole genome shotgun (WGS) entry which is preliminary data.</text>
</comment>
<evidence type="ECO:0000313" key="2">
    <source>
        <dbReference type="Proteomes" id="UP000645610"/>
    </source>
</evidence>
<accession>A0A931BGU7</accession>
<dbReference type="EMBL" id="JADQDP010000002">
    <property type="protein sequence ID" value="MBF9141386.1"/>
    <property type="molecule type" value="Genomic_DNA"/>
</dbReference>
<name>A0A931BGU7_9BACT</name>
<dbReference type="AlphaFoldDB" id="A0A931BGU7"/>
<keyword evidence="2" id="KW-1185">Reference proteome</keyword>
<sequence>MLDYVKLILTKVSFNKALFEKELRKALHIVLPAELADFRSWCYQQFARVYRHVLKRVFGRFRDDFPVAGVG</sequence>
<proteinExistence type="predicted"/>